<feature type="transmembrane region" description="Helical" evidence="10">
    <location>
        <begin position="812"/>
        <end position="833"/>
    </location>
</feature>
<feature type="transmembrane region" description="Helical" evidence="10">
    <location>
        <begin position="603"/>
        <end position="621"/>
    </location>
</feature>
<dbReference type="InterPro" id="IPR052031">
    <property type="entry name" value="Membrane_Transporter-Flippase"/>
</dbReference>
<feature type="transmembrane region" description="Helical" evidence="10">
    <location>
        <begin position="475"/>
        <end position="492"/>
    </location>
</feature>
<evidence type="ECO:0000313" key="11">
    <source>
        <dbReference type="EMBL" id="WUQ85042.1"/>
    </source>
</evidence>
<evidence type="ECO:0000256" key="8">
    <source>
        <dbReference type="ARBA" id="ARBA00023136"/>
    </source>
</evidence>
<dbReference type="InterPro" id="IPR004268">
    <property type="entry name" value="MurJ"/>
</dbReference>
<accession>A0ABZ1U1J7</accession>
<feature type="compositionally biased region" description="Low complexity" evidence="9">
    <location>
        <begin position="63"/>
        <end position="72"/>
    </location>
</feature>
<feature type="compositionally biased region" description="Basic and acidic residues" evidence="9">
    <location>
        <begin position="1"/>
        <end position="17"/>
    </location>
</feature>
<feature type="compositionally biased region" description="Pro residues" evidence="9">
    <location>
        <begin position="205"/>
        <end position="220"/>
    </location>
</feature>
<dbReference type="PRINTS" id="PR01806">
    <property type="entry name" value="VIRFACTRMVIN"/>
</dbReference>
<feature type="transmembrane region" description="Helical" evidence="10">
    <location>
        <begin position="787"/>
        <end position="806"/>
    </location>
</feature>
<dbReference type="PANTHER" id="PTHR43549">
    <property type="entry name" value="MULTIDRUG RESISTANCE PROTEIN YPNP-RELATED"/>
    <property type="match status" value="1"/>
</dbReference>
<evidence type="ECO:0000256" key="3">
    <source>
        <dbReference type="ARBA" id="ARBA00022475"/>
    </source>
</evidence>
<evidence type="ECO:0000256" key="2">
    <source>
        <dbReference type="ARBA" id="ARBA00022448"/>
    </source>
</evidence>
<evidence type="ECO:0000256" key="7">
    <source>
        <dbReference type="ARBA" id="ARBA00022989"/>
    </source>
</evidence>
<feature type="transmembrane region" description="Helical" evidence="10">
    <location>
        <begin position="512"/>
        <end position="532"/>
    </location>
</feature>
<feature type="transmembrane region" description="Helical" evidence="10">
    <location>
        <begin position="559"/>
        <end position="583"/>
    </location>
</feature>
<protein>
    <submittedName>
        <fullName evidence="11">Murein biosynthesis integral membrane protein MurJ</fullName>
    </submittedName>
</protein>
<keyword evidence="4 10" id="KW-0812">Transmembrane</keyword>
<evidence type="ECO:0000256" key="1">
    <source>
        <dbReference type="ARBA" id="ARBA00004651"/>
    </source>
</evidence>
<evidence type="ECO:0000256" key="9">
    <source>
        <dbReference type="SAM" id="MobiDB-lite"/>
    </source>
</evidence>
<sequence>MTGRSEERPPGRGEGRPGAESPSGDWYVADTYAQDPYAADAYRDGPGEPDPYGLRTAPPVAPQQPVAAYDVPPQLPPQGGDYPAPVPPTPFGPPVPPVQPGWDTPARADWRDDLAQQPGVPAAPAAPAPPAEGWGGQQQQQQWQPGPAHSAWDSESTEYVGVDSLFGGGRTTAEAPRPPAQASPAQQYPAQQYPVQQHGAQPPAAAVPPTAPAAPFPPAGAYPGQHTPQHGPQPGYGHGGQDGPRPFVPPIEFDPPLSEEEATLQVAAVQLPPAVEPLADLAAEEHARPADAAPAAPAQQPAEQPAAGGKIASVLSSSAIMAAGTLVSRGTGFLRTMVIAGAIGIAVMGDSYNAANTLPTLLYILIGGGALNAVFVPQLVRSMKNDADGGTAYANRLLTLVMVGLAGVVFLAVLGAPLLVQLIAHPMMENPARADTTVALARYCLPTIFFMGIHVVMGQILNARGRFGAMMWTPVLNNLVVIFTFGAYIWVYGGFDGTHVKPETITPEGVRLLGIGTLVGLAVQSLAMIPYLRGAGFSFRPRFDWRGHGLGKAARLAKWTFFFVLANQAGYLVITQLATAAGADAETGGHGGVGLAAFSNALLIWQLPQAVITVSIMSAVLPRLSRAAADEDAGAVRDDISYGLRTTAVAVVPASFLFLALGPAIGQSIYAVGGGDTALENARNVGLMLSAFALGLIPYSAQYVMLRGFYAYEDTRTPFSNTVWVAACQAGFSLLCWVLLPPEWTVTGMAFGYGLAYAIGVTVAVPKLKKKIGGLDTKRIGKTYSRLTTASVPAAVVGLAVSLAVTKVVGGWAGAVLTVVLAGGLQLAVFVIIAKRLRIEELNAMLGMVRGRLGR</sequence>
<keyword evidence="8 10" id="KW-0472">Membrane</keyword>
<keyword evidence="5" id="KW-0133">Cell shape</keyword>
<organism evidence="11 12">
    <name type="scientific">Kitasatospora purpeofusca</name>
    <dbReference type="NCBI Taxonomy" id="67352"/>
    <lineage>
        <taxon>Bacteria</taxon>
        <taxon>Bacillati</taxon>
        <taxon>Actinomycetota</taxon>
        <taxon>Actinomycetes</taxon>
        <taxon>Kitasatosporales</taxon>
        <taxon>Streptomycetaceae</taxon>
        <taxon>Kitasatospora</taxon>
    </lineage>
</organism>
<evidence type="ECO:0000256" key="6">
    <source>
        <dbReference type="ARBA" id="ARBA00022984"/>
    </source>
</evidence>
<evidence type="ECO:0000313" key="12">
    <source>
        <dbReference type="Proteomes" id="UP001432222"/>
    </source>
</evidence>
<dbReference type="RefSeq" id="WP_328955846.1">
    <property type="nucleotide sequence ID" value="NZ_CP108110.1"/>
</dbReference>
<comment type="subcellular location">
    <subcellularLocation>
        <location evidence="1">Cell membrane</location>
        <topology evidence="1">Multi-pass membrane protein</topology>
    </subcellularLocation>
</comment>
<name>A0ABZ1U1J7_9ACTN</name>
<feature type="transmembrane region" description="Helical" evidence="10">
    <location>
        <begin position="333"/>
        <end position="352"/>
    </location>
</feature>
<keyword evidence="12" id="KW-1185">Reference proteome</keyword>
<feature type="transmembrane region" description="Helical" evidence="10">
    <location>
        <begin position="397"/>
        <end position="420"/>
    </location>
</feature>
<feature type="transmembrane region" description="Helical" evidence="10">
    <location>
        <begin position="718"/>
        <end position="740"/>
    </location>
</feature>
<feature type="compositionally biased region" description="Low complexity" evidence="9">
    <location>
        <begin position="221"/>
        <end position="233"/>
    </location>
</feature>
<dbReference type="Proteomes" id="UP001432222">
    <property type="component" value="Chromosome"/>
</dbReference>
<reference evidence="11" key="1">
    <citation type="submission" date="2022-10" db="EMBL/GenBank/DDBJ databases">
        <title>The complete genomes of actinobacterial strains from the NBC collection.</title>
        <authorList>
            <person name="Joergensen T.S."/>
            <person name="Alvarez Arevalo M."/>
            <person name="Sterndorff E.B."/>
            <person name="Faurdal D."/>
            <person name="Vuksanovic O."/>
            <person name="Mourched A.-S."/>
            <person name="Charusanti P."/>
            <person name="Shaw S."/>
            <person name="Blin K."/>
            <person name="Weber T."/>
        </authorList>
    </citation>
    <scope>NUCLEOTIDE SEQUENCE</scope>
    <source>
        <strain evidence="11">NBC_00222</strain>
    </source>
</reference>
<dbReference type="Pfam" id="PF03023">
    <property type="entry name" value="MurJ"/>
    <property type="match status" value="1"/>
</dbReference>
<feature type="compositionally biased region" description="Low complexity" evidence="9">
    <location>
        <begin position="182"/>
        <end position="204"/>
    </location>
</feature>
<feature type="transmembrane region" description="Helical" evidence="10">
    <location>
        <begin position="440"/>
        <end position="463"/>
    </location>
</feature>
<feature type="transmembrane region" description="Helical" evidence="10">
    <location>
        <begin position="746"/>
        <end position="766"/>
    </location>
</feature>
<keyword evidence="7 10" id="KW-1133">Transmembrane helix</keyword>
<evidence type="ECO:0000256" key="4">
    <source>
        <dbReference type="ARBA" id="ARBA00022692"/>
    </source>
</evidence>
<keyword evidence="2" id="KW-0813">Transport</keyword>
<feature type="compositionally biased region" description="Low complexity" evidence="9">
    <location>
        <begin position="290"/>
        <end position="307"/>
    </location>
</feature>
<feature type="region of interest" description="Disordered" evidence="9">
    <location>
        <begin position="1"/>
        <end position="247"/>
    </location>
</feature>
<feature type="compositionally biased region" description="Pro residues" evidence="9">
    <location>
        <begin position="84"/>
        <end position="99"/>
    </location>
</feature>
<dbReference type="PANTHER" id="PTHR43549:SF3">
    <property type="entry name" value="MULTIDRUG RESISTANCE PROTEIN YPNP-RELATED"/>
    <property type="match status" value="1"/>
</dbReference>
<dbReference type="EMBL" id="CP108110">
    <property type="protein sequence ID" value="WUQ85042.1"/>
    <property type="molecule type" value="Genomic_DNA"/>
</dbReference>
<evidence type="ECO:0000256" key="5">
    <source>
        <dbReference type="ARBA" id="ARBA00022960"/>
    </source>
</evidence>
<keyword evidence="6" id="KW-0573">Peptidoglycan synthesis</keyword>
<dbReference type="CDD" id="cd13123">
    <property type="entry name" value="MATE_MurJ_like"/>
    <property type="match status" value="1"/>
</dbReference>
<feature type="transmembrane region" description="Helical" evidence="10">
    <location>
        <begin position="358"/>
        <end position="376"/>
    </location>
</feature>
<gene>
    <name evidence="11" type="primary">murJ</name>
    <name evidence="11" type="ORF">OHA16_19990</name>
</gene>
<feature type="compositionally biased region" description="Low complexity" evidence="9">
    <location>
        <begin position="137"/>
        <end position="148"/>
    </location>
</feature>
<evidence type="ECO:0000256" key="10">
    <source>
        <dbReference type="SAM" id="Phobius"/>
    </source>
</evidence>
<feature type="region of interest" description="Disordered" evidence="9">
    <location>
        <begin position="285"/>
        <end position="307"/>
    </location>
</feature>
<feature type="transmembrane region" description="Helical" evidence="10">
    <location>
        <begin position="685"/>
        <end position="706"/>
    </location>
</feature>
<dbReference type="NCBIfam" id="TIGR01695">
    <property type="entry name" value="murJ_mviN"/>
    <property type="match status" value="1"/>
</dbReference>
<keyword evidence="3" id="KW-1003">Cell membrane</keyword>
<proteinExistence type="predicted"/>
<dbReference type="SUPFAM" id="SSF81995">
    <property type="entry name" value="beta-sandwich domain of Sec23/24"/>
    <property type="match status" value="1"/>
</dbReference>
<feature type="transmembrane region" description="Helical" evidence="10">
    <location>
        <begin position="642"/>
        <end position="665"/>
    </location>
</feature>